<dbReference type="Proteomes" id="UP001596306">
    <property type="component" value="Unassembled WGS sequence"/>
</dbReference>
<evidence type="ECO:0000313" key="2">
    <source>
        <dbReference type="EMBL" id="MFC6356021.1"/>
    </source>
</evidence>
<evidence type="ECO:0000256" key="1">
    <source>
        <dbReference type="SAM" id="Phobius"/>
    </source>
</evidence>
<gene>
    <name evidence="2" type="ORF">ACFQB0_07870</name>
</gene>
<protein>
    <submittedName>
        <fullName evidence="2">Uncharacterized protein</fullName>
    </submittedName>
</protein>
<feature type="transmembrane region" description="Helical" evidence="1">
    <location>
        <begin position="107"/>
        <end position="130"/>
    </location>
</feature>
<dbReference type="RefSeq" id="WP_386729859.1">
    <property type="nucleotide sequence ID" value="NZ_JBHSTP010000002.1"/>
</dbReference>
<comment type="caution">
    <text evidence="2">The sequence shown here is derived from an EMBL/GenBank/DDBJ whole genome shotgun (WGS) entry which is preliminary data.</text>
</comment>
<evidence type="ECO:0000313" key="3">
    <source>
        <dbReference type="Proteomes" id="UP001596306"/>
    </source>
</evidence>
<feature type="transmembrane region" description="Helical" evidence="1">
    <location>
        <begin position="54"/>
        <end position="77"/>
    </location>
</feature>
<accession>A0ABW1VDK8</accession>
<keyword evidence="3" id="KW-1185">Reference proteome</keyword>
<dbReference type="EMBL" id="JBHSTP010000002">
    <property type="protein sequence ID" value="MFC6356021.1"/>
    <property type="molecule type" value="Genomic_DNA"/>
</dbReference>
<keyword evidence="1" id="KW-1133">Transmembrane helix</keyword>
<organism evidence="2 3">
    <name type="scientific">Luethyella okanaganae</name>
    <dbReference type="NCBI Taxonomy" id="69372"/>
    <lineage>
        <taxon>Bacteria</taxon>
        <taxon>Bacillati</taxon>
        <taxon>Actinomycetota</taxon>
        <taxon>Actinomycetes</taxon>
        <taxon>Micrococcales</taxon>
        <taxon>Microbacteriaceae</taxon>
        <taxon>Luethyella</taxon>
    </lineage>
</organism>
<proteinExistence type="predicted"/>
<feature type="transmembrane region" description="Helical" evidence="1">
    <location>
        <begin position="18"/>
        <end position="42"/>
    </location>
</feature>
<keyword evidence="1" id="KW-0472">Membrane</keyword>
<sequence length="154" mass="16270">MTAFGGLPFLFAPGVSIFFLYVVLGVVPVALVIGAGAAFTALRERPTVAKTRVQVSAVMCLAWFMAWLLTPFGSVLLDAALSSLPSAGVISGDLAGPFDSPSAYCSLVATAAPVFIVLCGFTVLALPAVVPRHDARQWRRRPGAEAFPEPQRRH</sequence>
<name>A0ABW1VDK8_9MICO</name>
<reference evidence="3" key="1">
    <citation type="journal article" date="2019" name="Int. J. Syst. Evol. Microbiol.">
        <title>The Global Catalogue of Microorganisms (GCM) 10K type strain sequencing project: providing services to taxonomists for standard genome sequencing and annotation.</title>
        <authorList>
            <consortium name="The Broad Institute Genomics Platform"/>
            <consortium name="The Broad Institute Genome Sequencing Center for Infectious Disease"/>
            <person name="Wu L."/>
            <person name="Ma J."/>
        </authorList>
    </citation>
    <scope>NUCLEOTIDE SEQUENCE [LARGE SCALE GENOMIC DNA]</scope>
    <source>
        <strain evidence="3">CCUG 43304</strain>
    </source>
</reference>
<keyword evidence="1" id="KW-0812">Transmembrane</keyword>